<dbReference type="Proteomes" id="UP000184048">
    <property type="component" value="Unassembled WGS sequence"/>
</dbReference>
<dbReference type="PRINTS" id="PR01490">
    <property type="entry name" value="RTXTOXIND"/>
</dbReference>
<dbReference type="SUPFAM" id="SSF51230">
    <property type="entry name" value="Single hybrid motif"/>
    <property type="match status" value="1"/>
</dbReference>
<feature type="transmembrane region" description="Helical" evidence="1">
    <location>
        <begin position="23"/>
        <end position="40"/>
    </location>
</feature>
<evidence type="ECO:0000313" key="3">
    <source>
        <dbReference type="Proteomes" id="UP000184048"/>
    </source>
</evidence>
<keyword evidence="1" id="KW-1133">Transmembrane helix</keyword>
<dbReference type="InterPro" id="IPR050739">
    <property type="entry name" value="MFP"/>
</dbReference>
<keyword evidence="1" id="KW-0812">Transmembrane</keyword>
<name>A0A1M4UD47_9BACT</name>
<organism evidence="2 3">
    <name type="scientific">Flavisolibacter ginsengisoli DSM 18119</name>
    <dbReference type="NCBI Taxonomy" id="1121884"/>
    <lineage>
        <taxon>Bacteria</taxon>
        <taxon>Pseudomonadati</taxon>
        <taxon>Bacteroidota</taxon>
        <taxon>Chitinophagia</taxon>
        <taxon>Chitinophagales</taxon>
        <taxon>Chitinophagaceae</taxon>
        <taxon>Flavisolibacter</taxon>
    </lineage>
</organism>
<gene>
    <name evidence="2" type="ORF">SAMN02745131_00607</name>
</gene>
<dbReference type="OrthoDB" id="9760528at2"/>
<dbReference type="Gene3D" id="2.40.50.100">
    <property type="match status" value="1"/>
</dbReference>
<evidence type="ECO:0000313" key="2">
    <source>
        <dbReference type="EMBL" id="SHE54594.1"/>
    </source>
</evidence>
<dbReference type="AlphaFoldDB" id="A0A1M4UD47"/>
<dbReference type="RefSeq" id="WP_072833761.1">
    <property type="nucleotide sequence ID" value="NZ_FQUU01000002.1"/>
</dbReference>
<keyword evidence="3" id="KW-1185">Reference proteome</keyword>
<dbReference type="STRING" id="1121884.SAMN02745131_00607"/>
<dbReference type="PANTHER" id="PTHR30386:SF27">
    <property type="entry name" value="MEMBRANE FUSION PROTEIN (MFP) FAMILY PROTEIN"/>
    <property type="match status" value="1"/>
</dbReference>
<accession>A0A1M4UD47</accession>
<sequence>MSNKFLSYQHIYRHNKKSGIKKWFYILLGIGVLLMFLPWTQNIRAKGKVTTLRQEQRPQQINTIIGGKVERWFVKEGDFVKKGDTLIQLSETKADYLDPKLLERTGKQIEAKEYSVLYYQGKITATENQIGALQSSLKSKLSQLQSKLLQARIKIKSDSAEMKAAENDWKIASLQYNRQKAMHDSGLVSLTQLESRNQVYQTSLARKISAENKYFASQQEISIIQFELNAVQQEYAEKISKAEGDKYGSLSMVATSQGDLAKLQNQYASYSIRNGMYYVMAPQSGQIIKAGTSGIGEVVKEGEMLVHIVPDQIRYAVELYVKPVDLPLVSPGQEVRFLFDGFPAIVFSGWPDASYGTYAGIVSAIESEVSENGKFRVLIKEDSSFRKWPPELRMGTGANGIALLKNVPIWYELWRNINSFPPDYYHIVKTKEKK</sequence>
<evidence type="ECO:0000256" key="1">
    <source>
        <dbReference type="SAM" id="Phobius"/>
    </source>
</evidence>
<keyword evidence="1" id="KW-0472">Membrane</keyword>
<proteinExistence type="predicted"/>
<protein>
    <submittedName>
        <fullName evidence="2">Multidrug resistance efflux pump</fullName>
    </submittedName>
</protein>
<reference evidence="2 3" key="1">
    <citation type="submission" date="2016-11" db="EMBL/GenBank/DDBJ databases">
        <authorList>
            <person name="Jaros S."/>
            <person name="Januszkiewicz K."/>
            <person name="Wedrychowicz H."/>
        </authorList>
    </citation>
    <scope>NUCLEOTIDE SEQUENCE [LARGE SCALE GENOMIC DNA]</scope>
    <source>
        <strain evidence="2 3">DSM 18119</strain>
    </source>
</reference>
<dbReference type="PANTHER" id="PTHR30386">
    <property type="entry name" value="MEMBRANE FUSION SUBUNIT OF EMRAB-TOLC MULTIDRUG EFFLUX PUMP"/>
    <property type="match status" value="1"/>
</dbReference>
<dbReference type="InterPro" id="IPR011053">
    <property type="entry name" value="Single_hybrid_motif"/>
</dbReference>
<dbReference type="EMBL" id="FQUU01000002">
    <property type="protein sequence ID" value="SHE54594.1"/>
    <property type="molecule type" value="Genomic_DNA"/>
</dbReference>